<feature type="binding site" evidence="8">
    <location>
        <position position="409"/>
    </location>
    <ligand>
        <name>[4Fe-4S] cluster</name>
        <dbReference type="ChEBI" id="CHEBI:49883"/>
        <label>2</label>
    </ligand>
</feature>
<keyword evidence="8" id="KW-1278">Translocase</keyword>
<dbReference type="PANTHER" id="PTHR43034:SF2">
    <property type="entry name" value="ION-TRANSLOCATING OXIDOREDUCTASE COMPLEX SUBUNIT C"/>
    <property type="match status" value="1"/>
</dbReference>
<comment type="caution">
    <text evidence="11">The sequence shown here is derived from an EMBL/GenBank/DDBJ whole genome shotgun (WGS) entry which is preliminary data.</text>
</comment>
<comment type="subunit">
    <text evidence="8">The complex is composed of six subunits: RnfA, RnfB, RnfC, RnfD, RnfE and RnfG.</text>
</comment>
<feature type="binding site" evidence="8">
    <location>
        <position position="374"/>
    </location>
    <ligand>
        <name>[4Fe-4S] cluster</name>
        <dbReference type="ChEBI" id="CHEBI:49883"/>
        <label>2</label>
    </ligand>
</feature>
<dbReference type="Pfam" id="PF10531">
    <property type="entry name" value="SLBB"/>
    <property type="match status" value="1"/>
</dbReference>
<comment type="function">
    <text evidence="8">Part of a membrane-bound complex that couples electron transfer with translocation of ions across the membrane.</text>
</comment>
<dbReference type="PROSITE" id="PS00198">
    <property type="entry name" value="4FE4S_FER_1"/>
    <property type="match status" value="1"/>
</dbReference>
<dbReference type="InterPro" id="IPR026902">
    <property type="entry name" value="RnfC_N"/>
</dbReference>
<dbReference type="Gene3D" id="3.30.70.20">
    <property type="match status" value="1"/>
</dbReference>
<dbReference type="EC" id="7.-.-.-" evidence="8"/>
<dbReference type="InterPro" id="IPR011538">
    <property type="entry name" value="Nuo51_FMN-bd"/>
</dbReference>
<organism evidence="11 12">
    <name type="scientific">Candidatus Ventrousia excrementavium</name>
    <dbReference type="NCBI Taxonomy" id="2840961"/>
    <lineage>
        <taxon>Bacteria</taxon>
        <taxon>Bacillati</taxon>
        <taxon>Bacillota</taxon>
        <taxon>Clostridia</taxon>
        <taxon>Eubacteriales</taxon>
        <taxon>Clostridiaceae</taxon>
        <taxon>Clostridiaceae incertae sedis</taxon>
        <taxon>Candidatus Ventrousia</taxon>
    </lineage>
</organism>
<dbReference type="Pfam" id="PF01512">
    <property type="entry name" value="Complex1_51K"/>
    <property type="match status" value="1"/>
</dbReference>
<dbReference type="PANTHER" id="PTHR43034">
    <property type="entry name" value="ION-TRANSLOCATING OXIDOREDUCTASE COMPLEX SUBUNIT C"/>
    <property type="match status" value="1"/>
</dbReference>
<comment type="subcellular location">
    <subcellularLocation>
        <location evidence="8">Cell membrane</location>
        <topology evidence="8">Peripheral membrane protein</topology>
    </subcellularLocation>
</comment>
<evidence type="ECO:0000313" key="11">
    <source>
        <dbReference type="EMBL" id="HIU42787.1"/>
    </source>
</evidence>
<dbReference type="InterPro" id="IPR017896">
    <property type="entry name" value="4Fe4S_Fe-S-bd"/>
</dbReference>
<dbReference type="NCBIfam" id="NF003454">
    <property type="entry name" value="PRK05035.1"/>
    <property type="match status" value="1"/>
</dbReference>
<dbReference type="NCBIfam" id="TIGR01945">
    <property type="entry name" value="rnfC"/>
    <property type="match status" value="1"/>
</dbReference>
<evidence type="ECO:0000256" key="8">
    <source>
        <dbReference type="HAMAP-Rule" id="MF_00461"/>
    </source>
</evidence>
<dbReference type="InterPro" id="IPR017900">
    <property type="entry name" value="4Fe4S_Fe_S_CS"/>
</dbReference>
<keyword evidence="1 8" id="KW-0813">Transport</keyword>
<dbReference type="InterPro" id="IPR010208">
    <property type="entry name" value="Ion_transpt_RnfC/RsxC"/>
</dbReference>
<comment type="cofactor">
    <cofactor evidence="8">
        <name>[4Fe-4S] cluster</name>
        <dbReference type="ChEBI" id="CHEBI:49883"/>
    </cofactor>
    <text evidence="8">Binds 2 [4Fe-4S] clusters per subunit.</text>
</comment>
<feature type="domain" description="4Fe-4S ferredoxin-type" evidence="10">
    <location>
        <begin position="355"/>
        <end position="384"/>
    </location>
</feature>
<evidence type="ECO:0000256" key="1">
    <source>
        <dbReference type="ARBA" id="ARBA00022448"/>
    </source>
</evidence>
<keyword evidence="2 8" id="KW-0004">4Fe-4S</keyword>
<feature type="binding site" evidence="8">
    <location>
        <position position="413"/>
    </location>
    <ligand>
        <name>[4Fe-4S] cluster</name>
        <dbReference type="ChEBI" id="CHEBI:49883"/>
        <label>1</label>
    </ligand>
</feature>
<dbReference type="GO" id="GO:0051539">
    <property type="term" value="F:4 iron, 4 sulfur cluster binding"/>
    <property type="evidence" value="ECO:0007669"/>
    <property type="project" value="UniProtKB-KW"/>
</dbReference>
<dbReference type="PROSITE" id="PS51379">
    <property type="entry name" value="4FE4S_FER_2"/>
    <property type="match status" value="2"/>
</dbReference>
<comment type="similarity">
    <text evidence="8">Belongs to the 4Fe4S bacterial-type ferredoxin family. RnfC subfamily.</text>
</comment>
<sequence length="437" mass="46485">MAHTFPGGIHPDSRKEATSGKPIELLKAPEKVILPVSMHIGAPCTPLVKAGDHVCLGQKIADSTAPVSAPVHATVSGTVTEVAPKLHPNGSMVLSVVIENDGLDTPDPSVHPLDIDTMSQDEIIAAIREAGIVGHGGAAFPTHVKIQSGIGKVDSLLINCAECEPYITSDHRILLEYPWEVIGGARILQKLFGVQAAVLGIELNKRDAFPVLKTHLPADGSVRLEPLACKYPQGAEKQLIKALTGRDVPSGKLPADVGCAVFNADTAGAIYRLFVTGLPMVRRIVTVSGSAVSNPKNLEVRIGTPIEDLLEACGGFLEPPNKLLMGGPMMGNPLFSAEVPVIKGTNAILAFYKEECPIPARTACIRCGKCVSACPMYLMPTSIFQHYEKGDVAGCERLRAYDCVECGACTYVCPAKIPLVQGIRSAKQRVMDARRKK</sequence>
<proteinExistence type="inferred from homology"/>
<dbReference type="Pfam" id="PF13375">
    <property type="entry name" value="RnfC_N"/>
    <property type="match status" value="1"/>
</dbReference>
<keyword evidence="5 8" id="KW-0249">Electron transport</keyword>
<keyword evidence="8" id="KW-0472">Membrane</keyword>
<evidence type="ECO:0000259" key="10">
    <source>
        <dbReference type="PROSITE" id="PS51379"/>
    </source>
</evidence>
<keyword evidence="4 8" id="KW-0677">Repeat</keyword>
<evidence type="ECO:0000256" key="2">
    <source>
        <dbReference type="ARBA" id="ARBA00022485"/>
    </source>
</evidence>
<feature type="binding site" evidence="8">
    <location>
        <position position="364"/>
    </location>
    <ligand>
        <name>[4Fe-4S] cluster</name>
        <dbReference type="ChEBI" id="CHEBI:49883"/>
        <label>1</label>
    </ligand>
</feature>
<dbReference type="InterPro" id="IPR037225">
    <property type="entry name" value="Nuo51_FMN-bd_sf"/>
</dbReference>
<feature type="binding site" evidence="8">
    <location>
        <position position="403"/>
    </location>
    <ligand>
        <name>[4Fe-4S] cluster</name>
        <dbReference type="ChEBI" id="CHEBI:49883"/>
        <label>2</label>
    </ligand>
</feature>
<dbReference type="GO" id="GO:0005886">
    <property type="term" value="C:plasma membrane"/>
    <property type="evidence" value="ECO:0007669"/>
    <property type="project" value="UniProtKB-SubCell"/>
</dbReference>
<dbReference type="GO" id="GO:0009055">
    <property type="term" value="F:electron transfer activity"/>
    <property type="evidence" value="ECO:0007669"/>
    <property type="project" value="InterPro"/>
</dbReference>
<evidence type="ECO:0000256" key="4">
    <source>
        <dbReference type="ARBA" id="ARBA00022737"/>
    </source>
</evidence>
<keyword evidence="3 8" id="KW-0479">Metal-binding</keyword>
<dbReference type="EMBL" id="DVMR01000008">
    <property type="protein sequence ID" value="HIU42787.1"/>
    <property type="molecule type" value="Genomic_DNA"/>
</dbReference>
<accession>A0A9D1IVA1</accession>
<dbReference type="GO" id="GO:0022900">
    <property type="term" value="P:electron transport chain"/>
    <property type="evidence" value="ECO:0007669"/>
    <property type="project" value="UniProtKB-UniRule"/>
</dbReference>
<keyword evidence="6 8" id="KW-0408">Iron</keyword>
<feature type="domain" description="4Fe-4S ferredoxin-type" evidence="10">
    <location>
        <begin position="394"/>
        <end position="423"/>
    </location>
</feature>
<keyword evidence="7 8" id="KW-0411">Iron-sulfur</keyword>
<feature type="binding site" evidence="8">
    <location>
        <position position="367"/>
    </location>
    <ligand>
        <name>[4Fe-4S] cluster</name>
        <dbReference type="ChEBI" id="CHEBI:49883"/>
        <label>1</label>
    </ligand>
</feature>
<dbReference type="Pfam" id="PF13183">
    <property type="entry name" value="Fer4_8"/>
    <property type="match status" value="1"/>
</dbReference>
<feature type="binding site" evidence="8">
    <location>
        <position position="370"/>
    </location>
    <ligand>
        <name>[4Fe-4S] cluster</name>
        <dbReference type="ChEBI" id="CHEBI:49883"/>
        <label>1</label>
    </ligand>
</feature>
<keyword evidence="8" id="KW-1003">Cell membrane</keyword>
<dbReference type="HAMAP" id="MF_00461">
    <property type="entry name" value="RsxC_RnfC"/>
    <property type="match status" value="1"/>
</dbReference>
<evidence type="ECO:0000256" key="3">
    <source>
        <dbReference type="ARBA" id="ARBA00022723"/>
    </source>
</evidence>
<dbReference type="Gene3D" id="3.40.50.11540">
    <property type="entry name" value="NADH-ubiquinone oxidoreductase 51kDa subunit"/>
    <property type="match status" value="1"/>
</dbReference>
<dbReference type="Gene3D" id="3.10.20.600">
    <property type="match status" value="1"/>
</dbReference>
<evidence type="ECO:0000313" key="12">
    <source>
        <dbReference type="Proteomes" id="UP000824073"/>
    </source>
</evidence>
<name>A0A9D1IVA1_9CLOT</name>
<reference evidence="11" key="2">
    <citation type="journal article" date="2021" name="PeerJ">
        <title>Extensive microbial diversity within the chicken gut microbiome revealed by metagenomics and culture.</title>
        <authorList>
            <person name="Gilroy R."/>
            <person name="Ravi A."/>
            <person name="Getino M."/>
            <person name="Pursley I."/>
            <person name="Horton D.L."/>
            <person name="Alikhan N.F."/>
            <person name="Baker D."/>
            <person name="Gharbi K."/>
            <person name="Hall N."/>
            <person name="Watson M."/>
            <person name="Adriaenssens E.M."/>
            <person name="Foster-Nyarko E."/>
            <person name="Jarju S."/>
            <person name="Secka A."/>
            <person name="Antonio M."/>
            <person name="Oren A."/>
            <person name="Chaudhuri R.R."/>
            <person name="La Ragione R."/>
            <person name="Hildebrand F."/>
            <person name="Pallen M.J."/>
        </authorList>
    </citation>
    <scope>NUCLEOTIDE SEQUENCE</scope>
    <source>
        <strain evidence="11">CHK191-8634</strain>
    </source>
</reference>
<gene>
    <name evidence="11" type="primary">rsxC</name>
    <name evidence="8" type="synonym">rnfC</name>
    <name evidence="11" type="ORF">IAB67_00630</name>
</gene>
<reference evidence="11" key="1">
    <citation type="submission" date="2020-10" db="EMBL/GenBank/DDBJ databases">
        <authorList>
            <person name="Gilroy R."/>
        </authorList>
    </citation>
    <scope>NUCLEOTIDE SEQUENCE</scope>
    <source>
        <strain evidence="11">CHK191-8634</strain>
    </source>
</reference>
<feature type="region of interest" description="Disordered" evidence="9">
    <location>
        <begin position="1"/>
        <end position="22"/>
    </location>
</feature>
<dbReference type="Proteomes" id="UP000824073">
    <property type="component" value="Unassembled WGS sequence"/>
</dbReference>
<evidence type="ECO:0000256" key="7">
    <source>
        <dbReference type="ARBA" id="ARBA00023014"/>
    </source>
</evidence>
<dbReference type="AlphaFoldDB" id="A0A9D1IVA1"/>
<dbReference type="SUPFAM" id="SSF46548">
    <property type="entry name" value="alpha-helical ferredoxin"/>
    <property type="match status" value="1"/>
</dbReference>
<evidence type="ECO:0000256" key="6">
    <source>
        <dbReference type="ARBA" id="ARBA00023004"/>
    </source>
</evidence>
<dbReference type="InterPro" id="IPR019554">
    <property type="entry name" value="Soluble_ligand-bd"/>
</dbReference>
<feature type="binding site" evidence="8">
    <location>
        <position position="406"/>
    </location>
    <ligand>
        <name>[4Fe-4S] cluster</name>
        <dbReference type="ChEBI" id="CHEBI:49883"/>
        <label>2</label>
    </ligand>
</feature>
<evidence type="ECO:0000256" key="5">
    <source>
        <dbReference type="ARBA" id="ARBA00022982"/>
    </source>
</evidence>
<protein>
    <recommendedName>
        <fullName evidence="8">Ion-translocating oxidoreductase complex subunit C</fullName>
        <ecNumber evidence="8">7.-.-.-</ecNumber>
    </recommendedName>
    <alternativeName>
        <fullName evidence="8">Rnf electron transport complex subunit C</fullName>
    </alternativeName>
</protein>
<evidence type="ECO:0000256" key="9">
    <source>
        <dbReference type="SAM" id="MobiDB-lite"/>
    </source>
</evidence>
<dbReference type="GO" id="GO:0046872">
    <property type="term" value="F:metal ion binding"/>
    <property type="evidence" value="ECO:0007669"/>
    <property type="project" value="UniProtKB-KW"/>
</dbReference>
<dbReference type="SUPFAM" id="SSF142019">
    <property type="entry name" value="Nqo1 FMN-binding domain-like"/>
    <property type="match status" value="1"/>
</dbReference>